<dbReference type="GO" id="GO:0030010">
    <property type="term" value="P:establishment of cell polarity"/>
    <property type="evidence" value="ECO:0007669"/>
    <property type="project" value="UniProtKB-ARBA"/>
</dbReference>
<dbReference type="SMART" id="SM00175">
    <property type="entry name" value="RAB"/>
    <property type="match status" value="1"/>
</dbReference>
<feature type="non-terminal residue" evidence="7">
    <location>
        <position position="192"/>
    </location>
</feature>
<dbReference type="eggNOG" id="KOG0070">
    <property type="taxonomic scope" value="Eukaryota"/>
</dbReference>
<feature type="binding site" evidence="4">
    <location>
        <position position="69"/>
    </location>
    <ligand>
        <name>GTP</name>
        <dbReference type="ChEBI" id="CHEBI:37565"/>
    </ligand>
</feature>
<dbReference type="RefSeq" id="XP_802360.1">
    <property type="nucleotide sequence ID" value="XM_797267.1"/>
</dbReference>
<evidence type="ECO:0000256" key="1">
    <source>
        <dbReference type="ARBA" id="ARBA00010290"/>
    </source>
</evidence>
<dbReference type="PRINTS" id="PR00328">
    <property type="entry name" value="SAR1GTPBP"/>
</dbReference>
<dbReference type="InterPro" id="IPR005225">
    <property type="entry name" value="Small_GTP-bd"/>
</dbReference>
<dbReference type="SMART" id="SM00178">
    <property type="entry name" value="SAR"/>
    <property type="match status" value="1"/>
</dbReference>
<dbReference type="InterPro" id="IPR027417">
    <property type="entry name" value="P-loop_NTPase"/>
</dbReference>
<evidence type="ECO:0000313" key="7">
    <source>
        <dbReference type="EMBL" id="EAN80914.1"/>
    </source>
</evidence>
<dbReference type="GO" id="GO:0046872">
    <property type="term" value="F:metal ion binding"/>
    <property type="evidence" value="ECO:0007669"/>
    <property type="project" value="UniProtKB-KW"/>
</dbReference>
<dbReference type="PROSITE" id="PS51417">
    <property type="entry name" value="ARF"/>
    <property type="match status" value="1"/>
</dbReference>
<dbReference type="NCBIfam" id="TIGR00231">
    <property type="entry name" value="small_GTP"/>
    <property type="match status" value="1"/>
</dbReference>
<comment type="caution">
    <text evidence="7">The sequence shown here is derived from an EMBL/GenBank/DDBJ whole genome shotgun (WGS) entry which is preliminary data.</text>
</comment>
<dbReference type="PANTHER" id="PTHR11711">
    <property type="entry name" value="ADP RIBOSYLATION FACTOR-RELATED"/>
    <property type="match status" value="1"/>
</dbReference>
<dbReference type="EMBL" id="AAHK01005942">
    <property type="protein sequence ID" value="EAN80914.1"/>
    <property type="molecule type" value="Genomic_DNA"/>
</dbReference>
<dbReference type="Pfam" id="PF00025">
    <property type="entry name" value="Arf"/>
    <property type="match status" value="1"/>
</dbReference>
<name>Q4CKW2_TRYCC</name>
<dbReference type="GO" id="GO:0003924">
    <property type="term" value="F:GTPase activity"/>
    <property type="evidence" value="ECO:0007669"/>
    <property type="project" value="InterPro"/>
</dbReference>
<dbReference type="SUPFAM" id="SSF52540">
    <property type="entry name" value="P-loop containing nucleoside triphosphate hydrolases"/>
    <property type="match status" value="1"/>
</dbReference>
<comment type="similarity">
    <text evidence="1 6">Belongs to the small GTPase superfamily. Arf family.</text>
</comment>
<dbReference type="KEGG" id="tcr:434945.4"/>
<evidence type="ECO:0000256" key="2">
    <source>
        <dbReference type="ARBA" id="ARBA00022741"/>
    </source>
</evidence>
<evidence type="ECO:0000256" key="5">
    <source>
        <dbReference type="PIRSR" id="PIRSR606689-2"/>
    </source>
</evidence>
<keyword evidence="2 4" id="KW-0547">Nucleotide-binding</keyword>
<evidence type="ECO:0000313" key="8">
    <source>
        <dbReference type="Proteomes" id="UP000002296"/>
    </source>
</evidence>
<protein>
    <submittedName>
        <fullName evidence="7">ADP-ribosylation factor, putative</fullName>
    </submittedName>
</protein>
<dbReference type="GO" id="GO:0005525">
    <property type="term" value="F:GTP binding"/>
    <property type="evidence" value="ECO:0007669"/>
    <property type="project" value="UniProtKB-KW"/>
</dbReference>
<feature type="binding site" evidence="5">
    <location>
        <position position="30"/>
    </location>
    <ligand>
        <name>Mg(2+)</name>
        <dbReference type="ChEBI" id="CHEBI:18420"/>
    </ligand>
</feature>
<evidence type="ECO:0000256" key="3">
    <source>
        <dbReference type="ARBA" id="ARBA00023134"/>
    </source>
</evidence>
<dbReference type="STRING" id="353153.Q4CKW2"/>
<evidence type="ECO:0000256" key="6">
    <source>
        <dbReference type="RuleBase" id="RU003925"/>
    </source>
</evidence>
<dbReference type="InParanoid" id="Q4CKW2"/>
<dbReference type="GeneID" id="3531582"/>
<dbReference type="SMART" id="SM00177">
    <property type="entry name" value="ARF"/>
    <property type="match status" value="1"/>
</dbReference>
<dbReference type="PaxDb" id="353153-Q4CKW2"/>
<dbReference type="Gene3D" id="3.40.50.300">
    <property type="entry name" value="P-loop containing nucleotide triphosphate hydrolases"/>
    <property type="match status" value="1"/>
</dbReference>
<dbReference type="CDD" id="cd00878">
    <property type="entry name" value="Arf_Arl"/>
    <property type="match status" value="1"/>
</dbReference>
<dbReference type="InterPro" id="IPR006689">
    <property type="entry name" value="Small_GTPase_ARF/SAR"/>
</dbReference>
<gene>
    <name evidence="7" type="ORF">Tc00.1047053434945.4</name>
</gene>
<sequence length="192" mass="21650">MGAVMSWFDGLFAKKDATILMVGLDAAGKTTILWKLKLNEVQQTVPTLGFNVQTVEYKNIKFHLWDVGGQKLLRSLWKHYYEGANAIIFVIDSNDRDRVWEARQELEKLLQEPLLVGATVLVLCNKQDLPHRLTPAELVEQLGFRDHSATGLGAAMRGRQWFVQGCCAHTGDGLFEGLDWLSSHLPDVSEER</sequence>
<dbReference type="SMR" id="Q4CKW2"/>
<keyword evidence="8" id="KW-1185">Reference proteome</keyword>
<reference evidence="7 8" key="1">
    <citation type="journal article" date="2005" name="Science">
        <title>The genome sequence of Trypanosoma cruzi, etiologic agent of Chagas disease.</title>
        <authorList>
            <person name="El-Sayed N.M."/>
            <person name="Myler P.J."/>
            <person name="Bartholomeu D.C."/>
            <person name="Nilsson D."/>
            <person name="Aggarwal G."/>
            <person name="Tran A.N."/>
            <person name="Ghedin E."/>
            <person name="Worthey E.A."/>
            <person name="Delcher A.L."/>
            <person name="Blandin G."/>
            <person name="Westenberger S.J."/>
            <person name="Caler E."/>
            <person name="Cerqueira G.C."/>
            <person name="Branche C."/>
            <person name="Haas B."/>
            <person name="Anupama A."/>
            <person name="Arner E."/>
            <person name="Aslund L."/>
            <person name="Attipoe P."/>
            <person name="Bontempi E."/>
            <person name="Bringaud F."/>
            <person name="Burton P."/>
            <person name="Cadag E."/>
            <person name="Campbell D.A."/>
            <person name="Carrington M."/>
            <person name="Crabtree J."/>
            <person name="Darban H."/>
            <person name="da Silveira J.F."/>
            <person name="de Jong P."/>
            <person name="Edwards K."/>
            <person name="Englund P.T."/>
            <person name="Fazelina G."/>
            <person name="Feldblyum T."/>
            <person name="Ferella M."/>
            <person name="Frasch A.C."/>
            <person name="Gull K."/>
            <person name="Horn D."/>
            <person name="Hou L."/>
            <person name="Huang Y."/>
            <person name="Kindlund E."/>
            <person name="Klingbeil M."/>
            <person name="Kluge S."/>
            <person name="Koo H."/>
            <person name="Lacerda D."/>
            <person name="Levin M.J."/>
            <person name="Lorenzi H."/>
            <person name="Louie T."/>
            <person name="Machado C.R."/>
            <person name="McCulloch R."/>
            <person name="McKenna A."/>
            <person name="Mizuno Y."/>
            <person name="Mottram J.C."/>
            <person name="Nelson S."/>
            <person name="Ochaya S."/>
            <person name="Osoegawa K."/>
            <person name="Pai G."/>
            <person name="Parsons M."/>
            <person name="Pentony M."/>
            <person name="Pettersson U."/>
            <person name="Pop M."/>
            <person name="Ramirez J.L."/>
            <person name="Rinta J."/>
            <person name="Robertson L."/>
            <person name="Salzberg S.L."/>
            <person name="Sanchez D.O."/>
            <person name="Seyler A."/>
            <person name="Sharma R."/>
            <person name="Shetty J."/>
            <person name="Simpson A.J."/>
            <person name="Sisk E."/>
            <person name="Tammi M.T."/>
            <person name="Tarleton R."/>
            <person name="Teixeira S."/>
            <person name="Van Aken S."/>
            <person name="Vogt C."/>
            <person name="Ward P.N."/>
            <person name="Wickstead B."/>
            <person name="Wortman J."/>
            <person name="White O."/>
            <person name="Fraser C.M."/>
            <person name="Stuart K.D."/>
            <person name="Andersson B."/>
        </authorList>
    </citation>
    <scope>NUCLEOTIDE SEQUENCE [LARGE SCALE GENOMIC DNA]</scope>
    <source>
        <strain evidence="7 8">CL Brener</strain>
    </source>
</reference>
<feature type="binding site" evidence="5">
    <location>
        <position position="47"/>
    </location>
    <ligand>
        <name>Mg(2+)</name>
        <dbReference type="ChEBI" id="CHEBI:18420"/>
    </ligand>
</feature>
<dbReference type="AlphaFoldDB" id="Q4CKW2"/>
<keyword evidence="5" id="KW-0460">Magnesium</keyword>
<dbReference type="FunFam" id="3.40.50.300:FF:000412">
    <property type="entry name" value="ADP-ribosylation factor 1"/>
    <property type="match status" value="1"/>
</dbReference>
<proteinExistence type="inferred from homology"/>
<accession>Q4CKW2</accession>
<organism evidence="7 8">
    <name type="scientific">Trypanosoma cruzi (strain CL Brener)</name>
    <dbReference type="NCBI Taxonomy" id="353153"/>
    <lineage>
        <taxon>Eukaryota</taxon>
        <taxon>Discoba</taxon>
        <taxon>Euglenozoa</taxon>
        <taxon>Kinetoplastea</taxon>
        <taxon>Metakinetoplastina</taxon>
        <taxon>Trypanosomatida</taxon>
        <taxon>Trypanosomatidae</taxon>
        <taxon>Trypanosoma</taxon>
        <taxon>Schizotrypanum</taxon>
    </lineage>
</organism>
<dbReference type="Proteomes" id="UP000002296">
    <property type="component" value="Unassembled WGS sequence"/>
</dbReference>
<dbReference type="InterPro" id="IPR024156">
    <property type="entry name" value="Small_GTPase_ARF"/>
</dbReference>
<evidence type="ECO:0000256" key="4">
    <source>
        <dbReference type="PIRSR" id="PIRSR606689-1"/>
    </source>
</evidence>
<feature type="binding site" evidence="4">
    <location>
        <begin position="125"/>
        <end position="128"/>
    </location>
    <ligand>
        <name>GTP</name>
        <dbReference type="ChEBI" id="CHEBI:37565"/>
    </ligand>
</feature>
<keyword evidence="5" id="KW-0479">Metal-binding</keyword>
<keyword evidence="3 4" id="KW-0342">GTP-binding</keyword>
<feature type="binding site" evidence="4">
    <location>
        <begin position="23"/>
        <end position="30"/>
    </location>
    <ligand>
        <name>GTP</name>
        <dbReference type="ChEBI" id="CHEBI:37565"/>
    </ligand>
</feature>